<comment type="caution">
    <text evidence="9">The sequence shown here is derived from an EMBL/GenBank/DDBJ whole genome shotgun (WGS) entry which is preliminary data.</text>
</comment>
<evidence type="ECO:0000256" key="1">
    <source>
        <dbReference type="ARBA" id="ARBA00004141"/>
    </source>
</evidence>
<keyword evidence="6 7" id="KW-0472">Membrane</keyword>
<evidence type="ECO:0000256" key="7">
    <source>
        <dbReference type="SAM" id="Phobius"/>
    </source>
</evidence>
<keyword evidence="2" id="KW-0328">Glycosyltransferase</keyword>
<organism evidence="9 10">
    <name type="scientific">Tumebacillus flagellatus</name>
    <dbReference type="NCBI Taxonomy" id="1157490"/>
    <lineage>
        <taxon>Bacteria</taxon>
        <taxon>Bacillati</taxon>
        <taxon>Bacillota</taxon>
        <taxon>Bacilli</taxon>
        <taxon>Bacillales</taxon>
        <taxon>Alicyclobacillaceae</taxon>
        <taxon>Tumebacillus</taxon>
    </lineage>
</organism>
<dbReference type="PANTHER" id="PTHR48090">
    <property type="entry name" value="UNDECAPRENYL-PHOSPHATE 4-DEOXY-4-FORMAMIDO-L-ARABINOSE TRANSFERASE-RELATED"/>
    <property type="match status" value="1"/>
</dbReference>
<evidence type="ECO:0000256" key="4">
    <source>
        <dbReference type="ARBA" id="ARBA00022692"/>
    </source>
</evidence>
<dbReference type="PANTHER" id="PTHR48090:SF1">
    <property type="entry name" value="PROPHAGE BACTOPRENOL GLUCOSYL TRANSFERASE HOMOLOG"/>
    <property type="match status" value="1"/>
</dbReference>
<protein>
    <submittedName>
        <fullName evidence="9">Glycosyltransferase</fullName>
    </submittedName>
</protein>
<dbReference type="InterPro" id="IPR001173">
    <property type="entry name" value="Glyco_trans_2-like"/>
</dbReference>
<dbReference type="CDD" id="cd04187">
    <property type="entry name" value="DPM1_like_bac"/>
    <property type="match status" value="1"/>
</dbReference>
<dbReference type="EMBL" id="JMIR01000024">
    <property type="protein sequence ID" value="KEO82300.1"/>
    <property type="molecule type" value="Genomic_DNA"/>
</dbReference>
<evidence type="ECO:0000259" key="8">
    <source>
        <dbReference type="Pfam" id="PF00535"/>
    </source>
</evidence>
<feature type="transmembrane region" description="Helical" evidence="7">
    <location>
        <begin position="273"/>
        <end position="293"/>
    </location>
</feature>
<dbReference type="Gene3D" id="3.90.550.10">
    <property type="entry name" value="Spore Coat Polysaccharide Biosynthesis Protein SpsA, Chain A"/>
    <property type="match status" value="1"/>
</dbReference>
<sequence>MPVLSIVVPCYNEEEVLPETTKRLIDVLEELIADELIHESSVILYVDDGSRDRTWELIEQFNRESRFITGLKLARNAGHQNALLSGLMKAKRNADIAVSIDADLQDDLAAIRAMVEKFHEGYEVVYGVRESRTTDTFFKRFTAEGFYKLMRGLGANIVFNHADFRLMSKRALQNLGRFEESNLFLRGIVPMIGFRSTNVYYARAERFAGESKYPLKKMLAFAFDGITSLSVTPIRFVTMLGFIMFVLSILAGIWALIAKIAGSTVTGWSSLMVSLWLIGGVQIMCLGLIGEYVGKIYKETKRRPKYILDIDLDPLGDAKYVGGETHEREEVGTR</sequence>
<evidence type="ECO:0000313" key="10">
    <source>
        <dbReference type="Proteomes" id="UP000027931"/>
    </source>
</evidence>
<evidence type="ECO:0000256" key="5">
    <source>
        <dbReference type="ARBA" id="ARBA00022989"/>
    </source>
</evidence>
<feature type="transmembrane region" description="Helical" evidence="7">
    <location>
        <begin position="236"/>
        <end position="261"/>
    </location>
</feature>
<dbReference type="GO" id="GO:0016757">
    <property type="term" value="F:glycosyltransferase activity"/>
    <property type="evidence" value="ECO:0007669"/>
    <property type="project" value="UniProtKB-KW"/>
</dbReference>
<accession>A0A074LP69</accession>
<dbReference type="STRING" id="1157490.EL26_16075"/>
<evidence type="ECO:0000256" key="2">
    <source>
        <dbReference type="ARBA" id="ARBA00022676"/>
    </source>
</evidence>
<keyword evidence="4 7" id="KW-0812">Transmembrane</keyword>
<dbReference type="InterPro" id="IPR050256">
    <property type="entry name" value="Glycosyltransferase_2"/>
</dbReference>
<evidence type="ECO:0000256" key="6">
    <source>
        <dbReference type="ARBA" id="ARBA00023136"/>
    </source>
</evidence>
<keyword evidence="10" id="KW-1185">Reference proteome</keyword>
<dbReference type="GO" id="GO:0005886">
    <property type="term" value="C:plasma membrane"/>
    <property type="evidence" value="ECO:0007669"/>
    <property type="project" value="TreeGrafter"/>
</dbReference>
<evidence type="ECO:0000313" key="9">
    <source>
        <dbReference type="EMBL" id="KEO82300.1"/>
    </source>
</evidence>
<reference evidence="9 10" key="1">
    <citation type="journal article" date="2013" name="Int. J. Syst. Evol. Microbiol.">
        <title>Tumebacillus flagellatus sp. nov., an alpha-amylase/pullulanase-producing bacterium isolated from cassava wastewater.</title>
        <authorList>
            <person name="Wang Q."/>
            <person name="Xie N."/>
            <person name="Qin Y."/>
            <person name="Shen N."/>
            <person name="Zhu J."/>
            <person name="Mi H."/>
            <person name="Huang R."/>
        </authorList>
    </citation>
    <scope>NUCLEOTIDE SEQUENCE [LARGE SCALE GENOMIC DNA]</scope>
    <source>
        <strain evidence="9 10">GST4</strain>
    </source>
</reference>
<feature type="domain" description="Glycosyltransferase 2-like" evidence="8">
    <location>
        <begin position="5"/>
        <end position="175"/>
    </location>
</feature>
<comment type="subcellular location">
    <subcellularLocation>
        <location evidence="1">Membrane</location>
        <topology evidence="1">Multi-pass membrane protein</topology>
    </subcellularLocation>
</comment>
<evidence type="ECO:0000256" key="3">
    <source>
        <dbReference type="ARBA" id="ARBA00022679"/>
    </source>
</evidence>
<name>A0A074LP69_9BACL</name>
<gene>
    <name evidence="9" type="ORF">EL26_16075</name>
</gene>
<keyword evidence="3 9" id="KW-0808">Transferase</keyword>
<proteinExistence type="predicted"/>
<dbReference type="eggNOG" id="COG0463">
    <property type="taxonomic scope" value="Bacteria"/>
</dbReference>
<dbReference type="Proteomes" id="UP000027931">
    <property type="component" value="Unassembled WGS sequence"/>
</dbReference>
<dbReference type="SUPFAM" id="SSF53448">
    <property type="entry name" value="Nucleotide-diphospho-sugar transferases"/>
    <property type="match status" value="1"/>
</dbReference>
<dbReference type="InterPro" id="IPR029044">
    <property type="entry name" value="Nucleotide-diphossugar_trans"/>
</dbReference>
<dbReference type="AlphaFoldDB" id="A0A074LP69"/>
<keyword evidence="5 7" id="KW-1133">Transmembrane helix</keyword>
<dbReference type="Pfam" id="PF00535">
    <property type="entry name" value="Glycos_transf_2"/>
    <property type="match status" value="1"/>
</dbReference>